<dbReference type="EMBL" id="MHKV01000018">
    <property type="protein sequence ID" value="OGY97232.1"/>
    <property type="molecule type" value="Genomic_DNA"/>
</dbReference>
<sequence>MEFEISDPDLWKNPAAAEAKTKEYGQLKNLLGRYDDIVTGLELLAGAPDENEFYALRRKFRTLETEQLFLGPYDKQNATLSIFAGVGGQDAEDWAAMLLSMYQGYAASRGWKSRVIDESLGDFQSKTGRQPLRSAALEIKGEYAYGYLKRESGVHRLVRISPFSAKDLRHTSFALVEALPELPAIEEEKFVIPPEDLRIELSRAGGPGGQNVNKVETAVRIIHVPTGVAAACRAERSQSQNRERAMKLLRAKLFKLMEETQAKELGELRVKAKPEWGSQIRSYVQNPYQLVKDHRTGAETTQVEEVLGGNLEKFIEAEIELGRSADVR</sequence>
<accession>A0A1G2C755</accession>
<dbReference type="Pfam" id="PF00472">
    <property type="entry name" value="RF-1"/>
    <property type="match status" value="1"/>
</dbReference>
<dbReference type="Gene3D" id="3.30.70.1660">
    <property type="match status" value="1"/>
</dbReference>
<dbReference type="Pfam" id="PF03462">
    <property type="entry name" value="PCRF"/>
    <property type="match status" value="1"/>
</dbReference>
<keyword evidence="2" id="KW-0488">Methylation</keyword>
<comment type="caution">
    <text evidence="4">The sequence shown here is derived from an EMBL/GenBank/DDBJ whole genome shotgun (WGS) entry which is preliminary data.</text>
</comment>
<dbReference type="SUPFAM" id="SSF75620">
    <property type="entry name" value="Release factor"/>
    <property type="match status" value="1"/>
</dbReference>
<dbReference type="InterPro" id="IPR005139">
    <property type="entry name" value="PCRF"/>
</dbReference>
<reference evidence="4 5" key="1">
    <citation type="journal article" date="2016" name="Nat. Commun.">
        <title>Thousands of microbial genomes shed light on interconnected biogeochemical processes in an aquifer system.</title>
        <authorList>
            <person name="Anantharaman K."/>
            <person name="Brown C.T."/>
            <person name="Hug L.A."/>
            <person name="Sharon I."/>
            <person name="Castelle C.J."/>
            <person name="Probst A.J."/>
            <person name="Thomas B.C."/>
            <person name="Singh A."/>
            <person name="Wilkins M.J."/>
            <person name="Karaoz U."/>
            <person name="Brodie E.L."/>
            <person name="Williams K.H."/>
            <person name="Hubbard S.S."/>
            <person name="Banfield J.F."/>
        </authorList>
    </citation>
    <scope>NUCLEOTIDE SEQUENCE [LARGE SCALE GENOMIC DNA]</scope>
</reference>
<dbReference type="PANTHER" id="PTHR43116">
    <property type="entry name" value="PEPTIDE CHAIN RELEASE FACTOR 2"/>
    <property type="match status" value="1"/>
</dbReference>
<evidence type="ECO:0000313" key="5">
    <source>
        <dbReference type="Proteomes" id="UP000176349"/>
    </source>
</evidence>
<gene>
    <name evidence="4" type="ORF">A2128_01270</name>
</gene>
<dbReference type="InterPro" id="IPR045853">
    <property type="entry name" value="Pep_chain_release_fac_I_sf"/>
</dbReference>
<dbReference type="Gene3D" id="1.20.58.410">
    <property type="entry name" value="Release factor"/>
    <property type="match status" value="1"/>
</dbReference>
<dbReference type="GO" id="GO:0005737">
    <property type="term" value="C:cytoplasm"/>
    <property type="evidence" value="ECO:0007669"/>
    <property type="project" value="UniProtKB-ARBA"/>
</dbReference>
<evidence type="ECO:0000256" key="1">
    <source>
        <dbReference type="ARBA" id="ARBA00010835"/>
    </source>
</evidence>
<comment type="similarity">
    <text evidence="1">Belongs to the prokaryotic/mitochondrial release factor family.</text>
</comment>
<name>A0A1G2C755_9BACT</name>
<dbReference type="PROSITE" id="PS00745">
    <property type="entry name" value="RF_PROK_I"/>
    <property type="match status" value="1"/>
</dbReference>
<organism evidence="4 5">
    <name type="scientific">Candidatus Liptonbacteria bacterium GWC1_60_9</name>
    <dbReference type="NCBI Taxonomy" id="1798645"/>
    <lineage>
        <taxon>Bacteria</taxon>
        <taxon>Candidatus Liptoniibacteriota</taxon>
    </lineage>
</organism>
<feature type="domain" description="Prokaryotic-type class I peptide chain release factors" evidence="3">
    <location>
        <begin position="203"/>
        <end position="219"/>
    </location>
</feature>
<evidence type="ECO:0000259" key="3">
    <source>
        <dbReference type="PROSITE" id="PS00745"/>
    </source>
</evidence>
<evidence type="ECO:0000256" key="2">
    <source>
        <dbReference type="ARBA" id="ARBA00022481"/>
    </source>
</evidence>
<dbReference type="SMART" id="SM00937">
    <property type="entry name" value="PCRF"/>
    <property type="match status" value="1"/>
</dbReference>
<protein>
    <recommendedName>
        <fullName evidence="3">Prokaryotic-type class I peptide chain release factors domain-containing protein</fullName>
    </recommendedName>
</protein>
<proteinExistence type="inferred from homology"/>
<dbReference type="PANTHER" id="PTHR43116:SF3">
    <property type="entry name" value="CLASS I PEPTIDE CHAIN RELEASE FACTOR"/>
    <property type="match status" value="1"/>
</dbReference>
<dbReference type="GO" id="GO:0003747">
    <property type="term" value="F:translation release factor activity"/>
    <property type="evidence" value="ECO:0007669"/>
    <property type="project" value="InterPro"/>
</dbReference>
<dbReference type="Gene3D" id="3.30.160.20">
    <property type="match status" value="1"/>
</dbReference>
<evidence type="ECO:0000313" key="4">
    <source>
        <dbReference type="EMBL" id="OGY97232.1"/>
    </source>
</evidence>
<dbReference type="AlphaFoldDB" id="A0A1G2C755"/>
<dbReference type="Proteomes" id="UP000176349">
    <property type="component" value="Unassembled WGS sequence"/>
</dbReference>
<dbReference type="InterPro" id="IPR000352">
    <property type="entry name" value="Pep_chain_release_fac_I"/>
</dbReference>